<dbReference type="InterPro" id="IPR036388">
    <property type="entry name" value="WH-like_DNA-bd_sf"/>
</dbReference>
<dbReference type="AlphaFoldDB" id="A0A0B7D908"/>
<dbReference type="InterPro" id="IPR036390">
    <property type="entry name" value="WH_DNA-bd_sf"/>
</dbReference>
<accession>A0A0B7D908</accession>
<proteinExistence type="inferred from homology"/>
<dbReference type="SUPFAM" id="SSF53850">
    <property type="entry name" value="Periplasmic binding protein-like II"/>
    <property type="match status" value="1"/>
</dbReference>
<evidence type="ECO:0000256" key="4">
    <source>
        <dbReference type="ARBA" id="ARBA00023163"/>
    </source>
</evidence>
<dbReference type="PROSITE" id="PS50931">
    <property type="entry name" value="HTH_LYSR"/>
    <property type="match status" value="1"/>
</dbReference>
<evidence type="ECO:0000313" key="7">
    <source>
        <dbReference type="Proteomes" id="UP000061348"/>
    </source>
</evidence>
<dbReference type="SUPFAM" id="SSF46785">
    <property type="entry name" value="Winged helix' DNA-binding domain"/>
    <property type="match status" value="1"/>
</dbReference>
<dbReference type="InterPro" id="IPR058163">
    <property type="entry name" value="LysR-type_TF_proteobact-type"/>
</dbReference>
<comment type="similarity">
    <text evidence="1">Belongs to the LysR transcriptional regulatory family.</text>
</comment>
<dbReference type="PANTHER" id="PTHR30537">
    <property type="entry name" value="HTH-TYPE TRANSCRIPTIONAL REGULATOR"/>
    <property type="match status" value="1"/>
</dbReference>
<evidence type="ECO:0000256" key="1">
    <source>
        <dbReference type="ARBA" id="ARBA00009437"/>
    </source>
</evidence>
<sequence length="308" mass="34662">MSRALPSLEGLRYFDAAARHLSFTRASKDLFLTQSAVSQKIQALEQELGYELFYRLPRGLRLTQRGERLHVGVDQALRLLGMTLHQIGDEELSGTLKVRVMPSFASKWLLPRMPSFNQAYPGIQLEVEADLSTPNFNSDGVDLAISCAWTDNAKLSQLHLFDDLVYPVASADLLARVEIKDYGDLCQTILLHDSMPHAAYSTNWDAFFSRHSRYDINTRGGCSFSRADLVLQAACDGQGVALMRHSLCAKEIANGTLVRPFPEVMQDGQVWLVHPSIHEDRPRVQALKKWIKSEVEQHLSQRRLNLGS</sequence>
<evidence type="ECO:0000256" key="3">
    <source>
        <dbReference type="ARBA" id="ARBA00023125"/>
    </source>
</evidence>
<reference evidence="6 7" key="1">
    <citation type="submission" date="2015-05" db="EMBL/GenBank/DDBJ databases">
        <title>A genomic and transcriptomic approach to investigate the blue pigment phenotype in Pseudomonas fluorescens.</title>
        <authorList>
            <person name="Andreani N.A."/>
            <person name="Cardazzo B."/>
        </authorList>
    </citation>
    <scope>NUCLEOTIDE SEQUENCE [LARGE SCALE GENOMIC DNA]</scope>
    <source>
        <strain evidence="6 7">Ps_22</strain>
    </source>
</reference>
<dbReference type="PRINTS" id="PR00039">
    <property type="entry name" value="HTHLYSR"/>
</dbReference>
<gene>
    <name evidence="6" type="primary">gcvA_2</name>
    <name evidence="6" type="ORF">PFLmoz3_00369</name>
</gene>
<dbReference type="InterPro" id="IPR000847">
    <property type="entry name" value="LysR_HTH_N"/>
</dbReference>
<dbReference type="FunFam" id="1.10.10.10:FF:000001">
    <property type="entry name" value="LysR family transcriptional regulator"/>
    <property type="match status" value="1"/>
</dbReference>
<dbReference type="CDD" id="cd08432">
    <property type="entry name" value="PBP2_GcdR_TrpI_HvrB_AmpR_like"/>
    <property type="match status" value="1"/>
</dbReference>
<organism evidence="6 7">
    <name type="scientific">Pseudomonas fluorescens</name>
    <dbReference type="NCBI Taxonomy" id="294"/>
    <lineage>
        <taxon>Bacteria</taxon>
        <taxon>Pseudomonadati</taxon>
        <taxon>Pseudomonadota</taxon>
        <taxon>Gammaproteobacteria</taxon>
        <taxon>Pseudomonadales</taxon>
        <taxon>Pseudomonadaceae</taxon>
        <taxon>Pseudomonas</taxon>
    </lineage>
</organism>
<dbReference type="GO" id="GO:0006351">
    <property type="term" value="P:DNA-templated transcription"/>
    <property type="evidence" value="ECO:0007669"/>
    <property type="project" value="TreeGrafter"/>
</dbReference>
<comment type="caution">
    <text evidence="6">The sequence shown here is derived from an EMBL/GenBank/DDBJ whole genome shotgun (WGS) entry which is preliminary data.</text>
</comment>
<dbReference type="PATRIC" id="fig|294.194.peg.405"/>
<evidence type="ECO:0000313" key="6">
    <source>
        <dbReference type="EMBL" id="KWV90021.1"/>
    </source>
</evidence>
<evidence type="ECO:0000259" key="5">
    <source>
        <dbReference type="PROSITE" id="PS50931"/>
    </source>
</evidence>
<dbReference type="Pfam" id="PF03466">
    <property type="entry name" value="LysR_substrate"/>
    <property type="match status" value="1"/>
</dbReference>
<dbReference type="InterPro" id="IPR005119">
    <property type="entry name" value="LysR_subst-bd"/>
</dbReference>
<feature type="domain" description="HTH lysR-type" evidence="5">
    <location>
        <begin position="6"/>
        <end position="63"/>
    </location>
</feature>
<dbReference type="OrthoDB" id="5526340at2"/>
<keyword evidence="2" id="KW-0805">Transcription regulation</keyword>
<dbReference type="Pfam" id="PF00126">
    <property type="entry name" value="HTH_1"/>
    <property type="match status" value="1"/>
</dbReference>
<name>A0A0B7D908_PSEFL</name>
<dbReference type="Gene3D" id="3.40.190.10">
    <property type="entry name" value="Periplasmic binding protein-like II"/>
    <property type="match status" value="2"/>
</dbReference>
<evidence type="ECO:0000256" key="2">
    <source>
        <dbReference type="ARBA" id="ARBA00023015"/>
    </source>
</evidence>
<dbReference type="PANTHER" id="PTHR30537:SF32">
    <property type="entry name" value="HTH-TYPE TRANSCRIPTIONAL REGULATOR DSDC"/>
    <property type="match status" value="1"/>
</dbReference>
<dbReference type="RefSeq" id="WP_042558380.1">
    <property type="nucleotide sequence ID" value="NZ_CDMF01000001.1"/>
</dbReference>
<dbReference type="EMBL" id="LCYA01000003">
    <property type="protein sequence ID" value="KWV90021.1"/>
    <property type="molecule type" value="Genomic_DNA"/>
</dbReference>
<dbReference type="Gene3D" id="1.10.10.10">
    <property type="entry name" value="Winged helix-like DNA-binding domain superfamily/Winged helix DNA-binding domain"/>
    <property type="match status" value="1"/>
</dbReference>
<keyword evidence="3" id="KW-0238">DNA-binding</keyword>
<dbReference type="Proteomes" id="UP000061348">
    <property type="component" value="Unassembled WGS sequence"/>
</dbReference>
<dbReference type="GO" id="GO:0003700">
    <property type="term" value="F:DNA-binding transcription factor activity"/>
    <property type="evidence" value="ECO:0007669"/>
    <property type="project" value="InterPro"/>
</dbReference>
<protein>
    <submittedName>
        <fullName evidence="6">Glycine cleavage system transcriptional activator</fullName>
    </submittedName>
</protein>
<keyword evidence="4" id="KW-0804">Transcription</keyword>
<dbReference type="GO" id="GO:0043565">
    <property type="term" value="F:sequence-specific DNA binding"/>
    <property type="evidence" value="ECO:0007669"/>
    <property type="project" value="TreeGrafter"/>
</dbReference>